<evidence type="ECO:0000313" key="4">
    <source>
        <dbReference type="Proteomes" id="UP001149607"/>
    </source>
</evidence>
<name>A0A9X4IA26_9NEIS</name>
<evidence type="ECO:0000313" key="3">
    <source>
        <dbReference type="EMBL" id="WWY03358.1"/>
    </source>
</evidence>
<reference evidence="3" key="2">
    <citation type="submission" date="2024-02" db="EMBL/GenBank/DDBJ databases">
        <title>Neisseria leonii sp. nov.</title>
        <authorList>
            <person name="Boutroux M."/>
            <person name="Favre-Rochex S."/>
            <person name="Gorgette O."/>
            <person name="Touak G."/>
            <person name="Muhle E."/>
            <person name="Chesneau O."/>
            <person name="Clermont D."/>
            <person name="Rahi P."/>
        </authorList>
    </citation>
    <scope>NUCLEOTIDE SEQUENCE</scope>
    <source>
        <strain evidence="3">51.81</strain>
    </source>
</reference>
<feature type="transmembrane region" description="Helical" evidence="1">
    <location>
        <begin position="34"/>
        <end position="56"/>
    </location>
</feature>
<keyword evidence="1" id="KW-0472">Membrane</keyword>
<dbReference type="EMBL" id="CP146598">
    <property type="protein sequence ID" value="WWY03358.1"/>
    <property type="molecule type" value="Genomic_DNA"/>
</dbReference>
<evidence type="ECO:0000256" key="1">
    <source>
        <dbReference type="SAM" id="Phobius"/>
    </source>
</evidence>
<reference evidence="2" key="1">
    <citation type="submission" date="2022-10" db="EMBL/GenBank/DDBJ databases">
        <authorList>
            <person name="Boutroux M."/>
        </authorList>
    </citation>
    <scope>NUCLEOTIDE SEQUENCE</scope>
    <source>
        <strain evidence="2">51.81</strain>
    </source>
</reference>
<accession>A0A9X4IA26</accession>
<gene>
    <name evidence="2" type="ORF">ORY91_000322</name>
    <name evidence="3" type="ORF">V9W64_00985</name>
</gene>
<keyword evidence="1" id="KW-1133">Transmembrane helix</keyword>
<sequence>MIGRLLKLFLLASLAVLIFQRLLGQRHKRALHETVQTSALICLSASALALAWYYFLAA</sequence>
<proteinExistence type="predicted"/>
<keyword evidence="4" id="KW-1185">Reference proteome</keyword>
<evidence type="ECO:0000313" key="2">
    <source>
        <dbReference type="EMBL" id="MDD9326949.1"/>
    </source>
</evidence>
<dbReference type="NCBIfam" id="NF047648">
    <property type="entry name" value="MIGRI_fam"/>
    <property type="match status" value="1"/>
</dbReference>
<dbReference type="Proteomes" id="UP001149607">
    <property type="component" value="Chromosome"/>
</dbReference>
<protein>
    <submittedName>
        <fullName evidence="2">Uncharacterized protein</fullName>
    </submittedName>
</protein>
<dbReference type="RefSeq" id="WP_274584266.1">
    <property type="nucleotide sequence ID" value="NZ_CP145811.1"/>
</dbReference>
<dbReference type="EMBL" id="JAPQFL010000001">
    <property type="protein sequence ID" value="MDD9326949.1"/>
    <property type="molecule type" value="Genomic_DNA"/>
</dbReference>
<dbReference type="InterPro" id="IPR058186">
    <property type="entry name" value="MIGRI"/>
</dbReference>
<keyword evidence="1" id="KW-0812">Transmembrane</keyword>
<dbReference type="AlphaFoldDB" id="A0A9X4IA26"/>
<organism evidence="2">
    <name type="scientific">Neisseria leonii</name>
    <dbReference type="NCBI Taxonomy" id="2995413"/>
    <lineage>
        <taxon>Bacteria</taxon>
        <taxon>Pseudomonadati</taxon>
        <taxon>Pseudomonadota</taxon>
        <taxon>Betaproteobacteria</taxon>
        <taxon>Neisseriales</taxon>
        <taxon>Neisseriaceae</taxon>
        <taxon>Neisseria</taxon>
    </lineage>
</organism>